<dbReference type="Proteomes" id="UP000005446">
    <property type="component" value="Unassembled WGS sequence"/>
</dbReference>
<proteinExistence type="predicted"/>
<keyword evidence="3" id="KW-1185">Reference proteome</keyword>
<comment type="caution">
    <text evidence="2">The sequence shown here is derived from an EMBL/GenBank/DDBJ whole genome shotgun (WGS) entry which is preliminary data.</text>
</comment>
<evidence type="ECO:0000256" key="1">
    <source>
        <dbReference type="SAM" id="MobiDB-lite"/>
    </source>
</evidence>
<sequence>MKNMVATLPEDQDQENKPRIHPNSVAWNAEDKGIYGRSALPAMVLDMR</sequence>
<organism evidence="2 3">
    <name type="scientific">Glarea lozoyensis (strain ATCC 74030 / MF5533)</name>
    <dbReference type="NCBI Taxonomy" id="1104152"/>
    <lineage>
        <taxon>Eukaryota</taxon>
        <taxon>Fungi</taxon>
        <taxon>Dikarya</taxon>
        <taxon>Ascomycota</taxon>
        <taxon>Pezizomycotina</taxon>
        <taxon>Leotiomycetes</taxon>
        <taxon>Helotiales</taxon>
        <taxon>Helotiaceae</taxon>
        <taxon>Glarea</taxon>
    </lineage>
</organism>
<evidence type="ECO:0000313" key="3">
    <source>
        <dbReference type="Proteomes" id="UP000005446"/>
    </source>
</evidence>
<reference evidence="2 3" key="1">
    <citation type="journal article" date="2012" name="Eukaryot. Cell">
        <title>Genome sequence of the fungus Glarea lozoyensis: the first genome sequence of a species from the Helotiaceae family.</title>
        <authorList>
            <person name="Youssar L."/>
            <person name="Gruening B.A."/>
            <person name="Erxleben A."/>
            <person name="Guenther S."/>
            <person name="Huettel W."/>
        </authorList>
    </citation>
    <scope>NUCLEOTIDE SEQUENCE [LARGE SCALE GENOMIC DNA]</scope>
    <source>
        <strain evidence="3">ATCC 74030 / MF5533</strain>
    </source>
</reference>
<accession>H0EU73</accession>
<evidence type="ECO:0000313" key="2">
    <source>
        <dbReference type="EMBL" id="EHK97962.1"/>
    </source>
</evidence>
<name>H0EU73_GLAL7</name>
<dbReference type="AlphaFoldDB" id="H0EU73"/>
<feature type="region of interest" description="Disordered" evidence="1">
    <location>
        <begin position="1"/>
        <end position="22"/>
    </location>
</feature>
<gene>
    <name evidence="2" type="ORF">M7I_6304</name>
</gene>
<dbReference type="InParanoid" id="H0EU73"/>
<dbReference type="EMBL" id="AGUE01000168">
    <property type="protein sequence ID" value="EHK97962.1"/>
    <property type="molecule type" value="Genomic_DNA"/>
</dbReference>
<protein>
    <submittedName>
        <fullName evidence="2">Uncharacterized protein</fullName>
    </submittedName>
</protein>
<dbReference type="HOGENOM" id="CLU_3160086_0_0_1"/>